<accession>A0A7X2H554</accession>
<dbReference type="CDD" id="cd04301">
    <property type="entry name" value="NAT_SF"/>
    <property type="match status" value="1"/>
</dbReference>
<evidence type="ECO:0000313" key="3">
    <source>
        <dbReference type="Proteomes" id="UP000463051"/>
    </source>
</evidence>
<dbReference type="InterPro" id="IPR016181">
    <property type="entry name" value="Acyl_CoA_acyltransferase"/>
</dbReference>
<gene>
    <name evidence="2" type="ORF">GJB61_07835</name>
</gene>
<dbReference type="AlphaFoldDB" id="A0A7X2H554"/>
<name>A0A7X2H554_9BACL</name>
<dbReference type="SUPFAM" id="SSF55729">
    <property type="entry name" value="Acyl-CoA N-acyltransferases (Nat)"/>
    <property type="match status" value="1"/>
</dbReference>
<organism evidence="2 3">
    <name type="scientific">Paenibacillus monticola</name>
    <dbReference type="NCBI Taxonomy" id="2666075"/>
    <lineage>
        <taxon>Bacteria</taxon>
        <taxon>Bacillati</taxon>
        <taxon>Bacillota</taxon>
        <taxon>Bacilli</taxon>
        <taxon>Bacillales</taxon>
        <taxon>Paenibacillaceae</taxon>
        <taxon>Paenibacillus</taxon>
    </lineage>
</organism>
<sequence>MPDMLVKLYNLPEKQKLLNKLQTQGIRIKRAMTADKHSIVEFVGTHFSENWRNECECAFSQLPVNCYIAVKDKQVIGFACHDVVVKNFFGPTGVLQEYRGLGIGKALLLECLYTMHEDGYGYCIIGWVEEALPFYEKTVGAIVIADSFPGAFQDMIGLE</sequence>
<proteinExistence type="predicted"/>
<reference evidence="2 3" key="1">
    <citation type="submission" date="2019-11" db="EMBL/GenBank/DDBJ databases">
        <title>Paenibacillus monticola sp. nov., a novel PGPR strain isolated from mountain sample in China.</title>
        <authorList>
            <person name="Zhao Q."/>
            <person name="Li H.-P."/>
            <person name="Zhang J.-L."/>
        </authorList>
    </citation>
    <scope>NUCLEOTIDE SEQUENCE [LARGE SCALE GENOMIC DNA]</scope>
    <source>
        <strain evidence="2 3">LC-T2</strain>
    </source>
</reference>
<comment type="caution">
    <text evidence="2">The sequence shown here is derived from an EMBL/GenBank/DDBJ whole genome shotgun (WGS) entry which is preliminary data.</text>
</comment>
<dbReference type="EMBL" id="WJXB01000002">
    <property type="protein sequence ID" value="MRN52908.1"/>
    <property type="molecule type" value="Genomic_DNA"/>
</dbReference>
<dbReference type="Pfam" id="PF13508">
    <property type="entry name" value="Acetyltransf_7"/>
    <property type="match status" value="1"/>
</dbReference>
<dbReference type="InterPro" id="IPR000182">
    <property type="entry name" value="GNAT_dom"/>
</dbReference>
<evidence type="ECO:0000313" key="2">
    <source>
        <dbReference type="EMBL" id="MRN52908.1"/>
    </source>
</evidence>
<keyword evidence="3" id="KW-1185">Reference proteome</keyword>
<dbReference type="RefSeq" id="WP_154117899.1">
    <property type="nucleotide sequence ID" value="NZ_WJXB01000002.1"/>
</dbReference>
<dbReference type="Proteomes" id="UP000463051">
    <property type="component" value="Unassembled WGS sequence"/>
</dbReference>
<dbReference type="PROSITE" id="PS51186">
    <property type="entry name" value="GNAT"/>
    <property type="match status" value="1"/>
</dbReference>
<protein>
    <submittedName>
        <fullName evidence="2">GNAT family N-acetyltransferase</fullName>
    </submittedName>
</protein>
<keyword evidence="2" id="KW-0808">Transferase</keyword>
<feature type="domain" description="N-acetyltransferase" evidence="1">
    <location>
        <begin position="26"/>
        <end position="159"/>
    </location>
</feature>
<evidence type="ECO:0000259" key="1">
    <source>
        <dbReference type="PROSITE" id="PS51186"/>
    </source>
</evidence>
<dbReference type="GO" id="GO:0016747">
    <property type="term" value="F:acyltransferase activity, transferring groups other than amino-acyl groups"/>
    <property type="evidence" value="ECO:0007669"/>
    <property type="project" value="InterPro"/>
</dbReference>
<dbReference type="Gene3D" id="3.40.630.30">
    <property type="match status" value="1"/>
</dbReference>